<dbReference type="RefSeq" id="WP_035595661.1">
    <property type="nucleotide sequence ID" value="NZ_ARYM01000005.1"/>
</dbReference>
<dbReference type="EMBL" id="ARYM01000005">
    <property type="protein sequence ID" value="KCZ99411.1"/>
    <property type="molecule type" value="Genomic_DNA"/>
</dbReference>
<organism evidence="2 3">
    <name type="scientific">Hyphomonas polymorpha PS728</name>
    <dbReference type="NCBI Taxonomy" id="1280954"/>
    <lineage>
        <taxon>Bacteria</taxon>
        <taxon>Pseudomonadati</taxon>
        <taxon>Pseudomonadota</taxon>
        <taxon>Alphaproteobacteria</taxon>
        <taxon>Hyphomonadales</taxon>
        <taxon>Hyphomonadaceae</taxon>
        <taxon>Hyphomonas</taxon>
    </lineage>
</organism>
<evidence type="ECO:0000259" key="1">
    <source>
        <dbReference type="Pfam" id="PF14330"/>
    </source>
</evidence>
<dbReference type="eggNOG" id="ENOG5032RQZ">
    <property type="taxonomic scope" value="Bacteria"/>
</dbReference>
<dbReference type="AlphaFoldDB" id="A0A062VL97"/>
<sequence>MARLGEVSRHVRSKQAGPFWVTIDIWFDGPGSFERYSASPALSPEVFGHLFGTNPALVKHIPVPDLNLVKISYPRATPQGGMVERDMHSGQQYVRLLDIELD</sequence>
<accession>A0A062VL97</accession>
<name>A0A062VL97_9PROT</name>
<gene>
    <name evidence="2" type="ORF">HPO_05727</name>
</gene>
<protein>
    <recommendedName>
        <fullName evidence="1">DUF4387 domain-containing protein</fullName>
    </recommendedName>
</protein>
<comment type="caution">
    <text evidence="2">The sequence shown here is derived from an EMBL/GenBank/DDBJ whole genome shotgun (WGS) entry which is preliminary data.</text>
</comment>
<dbReference type="PATRIC" id="fig|1280954.3.peg.1170"/>
<dbReference type="STRING" id="1280954.HPO_05727"/>
<evidence type="ECO:0000313" key="2">
    <source>
        <dbReference type="EMBL" id="KCZ99411.1"/>
    </source>
</evidence>
<dbReference type="Proteomes" id="UP000027100">
    <property type="component" value="Unassembled WGS sequence"/>
</dbReference>
<proteinExistence type="predicted"/>
<dbReference type="OrthoDB" id="9796125at2"/>
<dbReference type="InterPro" id="IPR025496">
    <property type="entry name" value="DUF4387"/>
</dbReference>
<keyword evidence="3" id="KW-1185">Reference proteome</keyword>
<reference evidence="2 3" key="1">
    <citation type="journal article" date="2014" name="Antonie Van Leeuwenhoek">
        <title>Hyphomonas beringensis sp. nov. and Hyphomonas chukchiensis sp. nov., isolated from surface seawater of the Bering Sea and Chukchi Sea.</title>
        <authorList>
            <person name="Li C."/>
            <person name="Lai Q."/>
            <person name="Li G."/>
            <person name="Dong C."/>
            <person name="Wang J."/>
            <person name="Liao Y."/>
            <person name="Shao Z."/>
        </authorList>
    </citation>
    <scope>NUCLEOTIDE SEQUENCE [LARGE SCALE GENOMIC DNA]</scope>
    <source>
        <strain evidence="2 3">PS728</strain>
    </source>
</reference>
<feature type="domain" description="DUF4387" evidence="1">
    <location>
        <begin position="4"/>
        <end position="100"/>
    </location>
</feature>
<dbReference type="Pfam" id="PF14330">
    <property type="entry name" value="DUF4387"/>
    <property type="match status" value="1"/>
</dbReference>
<evidence type="ECO:0000313" key="3">
    <source>
        <dbReference type="Proteomes" id="UP000027100"/>
    </source>
</evidence>